<name>A0AAE4CSB0_9ACTN</name>
<sequence>MSDLRVDDLLAGWRGALAGAGGTDPGDRVGTALLTRWREPHRAYHDQAHLASMLSVVDRFADRARDPDLVRLAVWYHDAVYDPAAAGNEEASAQLAASDLPGLGVTPEAAAEVARLVRITAGHAVDDGDLDGALLCDADLEVLARPTAAYRAYTQGVRREYAHVPDELFRLGRAAVLRGLLDLPALFRTPELAARWEAPARANLSRELAELTA</sequence>
<dbReference type="PIRSF" id="PIRSF035170">
    <property type="entry name" value="HD_phosphohydro"/>
    <property type="match status" value="1"/>
</dbReference>
<dbReference type="EMBL" id="JAVDYC010000001">
    <property type="protein sequence ID" value="MDR7323936.1"/>
    <property type="molecule type" value="Genomic_DNA"/>
</dbReference>
<dbReference type="SUPFAM" id="SSF109604">
    <property type="entry name" value="HD-domain/PDEase-like"/>
    <property type="match status" value="1"/>
</dbReference>
<reference evidence="1 2" key="1">
    <citation type="submission" date="2023-07" db="EMBL/GenBank/DDBJ databases">
        <title>Sequencing the genomes of 1000 actinobacteria strains.</title>
        <authorList>
            <person name="Klenk H.-P."/>
        </authorList>
    </citation>
    <scope>NUCLEOTIDE SEQUENCE [LARGE SCALE GENOMIC DNA]</scope>
    <source>
        <strain evidence="1 2">DSM 44711</strain>
    </source>
</reference>
<protein>
    <submittedName>
        <fullName evidence="1">Metal-dependent HD superfamily phosphohydrolase</fullName>
    </submittedName>
</protein>
<dbReference type="AlphaFoldDB" id="A0AAE4CSB0"/>
<dbReference type="Proteomes" id="UP001183629">
    <property type="component" value="Unassembled WGS sequence"/>
</dbReference>
<proteinExistence type="predicted"/>
<dbReference type="RefSeq" id="WP_310416573.1">
    <property type="nucleotide sequence ID" value="NZ_JAVDYC010000001.1"/>
</dbReference>
<comment type="caution">
    <text evidence="1">The sequence shown here is derived from an EMBL/GenBank/DDBJ whole genome shotgun (WGS) entry which is preliminary data.</text>
</comment>
<evidence type="ECO:0000313" key="1">
    <source>
        <dbReference type="EMBL" id="MDR7323936.1"/>
    </source>
</evidence>
<gene>
    <name evidence="1" type="ORF">J2S44_004186</name>
</gene>
<accession>A0AAE4CSB0</accession>
<keyword evidence="2" id="KW-1185">Reference proteome</keyword>
<dbReference type="Gene3D" id="1.10.3210.10">
    <property type="entry name" value="Hypothetical protein af1432"/>
    <property type="match status" value="1"/>
</dbReference>
<organism evidence="1 2">
    <name type="scientific">Catenuloplanes niger</name>
    <dbReference type="NCBI Taxonomy" id="587534"/>
    <lineage>
        <taxon>Bacteria</taxon>
        <taxon>Bacillati</taxon>
        <taxon>Actinomycetota</taxon>
        <taxon>Actinomycetes</taxon>
        <taxon>Micromonosporales</taxon>
        <taxon>Micromonosporaceae</taxon>
        <taxon>Catenuloplanes</taxon>
    </lineage>
</organism>
<dbReference type="PANTHER" id="PTHR21174:SF0">
    <property type="entry name" value="HD PHOSPHOHYDROLASE FAMILY PROTEIN-RELATED"/>
    <property type="match status" value="1"/>
</dbReference>
<evidence type="ECO:0000313" key="2">
    <source>
        <dbReference type="Proteomes" id="UP001183629"/>
    </source>
</evidence>
<dbReference type="InterPro" id="IPR009218">
    <property type="entry name" value="HD_phosphohydro"/>
</dbReference>
<dbReference type="PANTHER" id="PTHR21174">
    <property type="match status" value="1"/>
</dbReference>